<feature type="compositionally biased region" description="Gly residues" evidence="1">
    <location>
        <begin position="78"/>
        <end position="102"/>
    </location>
</feature>
<reference evidence="2" key="1">
    <citation type="journal article" date="2012" name="Nature">
        <title>The oyster genome reveals stress adaptation and complexity of shell formation.</title>
        <authorList>
            <person name="Zhang G."/>
            <person name="Fang X."/>
            <person name="Guo X."/>
            <person name="Li L."/>
            <person name="Luo R."/>
            <person name="Xu F."/>
            <person name="Yang P."/>
            <person name="Zhang L."/>
            <person name="Wang X."/>
            <person name="Qi H."/>
            <person name="Xiong Z."/>
            <person name="Que H."/>
            <person name="Xie Y."/>
            <person name="Holland P.W."/>
            <person name="Paps J."/>
            <person name="Zhu Y."/>
            <person name="Wu F."/>
            <person name="Chen Y."/>
            <person name="Wang J."/>
            <person name="Peng C."/>
            <person name="Meng J."/>
            <person name="Yang L."/>
            <person name="Liu J."/>
            <person name="Wen B."/>
            <person name="Zhang N."/>
            <person name="Huang Z."/>
            <person name="Zhu Q."/>
            <person name="Feng Y."/>
            <person name="Mount A."/>
            <person name="Hedgecock D."/>
            <person name="Xu Z."/>
            <person name="Liu Y."/>
            <person name="Domazet-Loso T."/>
            <person name="Du Y."/>
            <person name="Sun X."/>
            <person name="Zhang S."/>
            <person name="Liu B."/>
            <person name="Cheng P."/>
            <person name="Jiang X."/>
            <person name="Li J."/>
            <person name="Fan D."/>
            <person name="Wang W."/>
            <person name="Fu W."/>
            <person name="Wang T."/>
            <person name="Wang B."/>
            <person name="Zhang J."/>
            <person name="Peng Z."/>
            <person name="Li Y."/>
            <person name="Li N."/>
            <person name="Wang J."/>
            <person name="Chen M."/>
            <person name="He Y."/>
            <person name="Tan F."/>
            <person name="Song X."/>
            <person name="Zheng Q."/>
            <person name="Huang R."/>
            <person name="Yang H."/>
            <person name="Du X."/>
            <person name="Chen L."/>
            <person name="Yang M."/>
            <person name="Gaffney P.M."/>
            <person name="Wang S."/>
            <person name="Luo L."/>
            <person name="She Z."/>
            <person name="Ming Y."/>
            <person name="Huang W."/>
            <person name="Zhang S."/>
            <person name="Huang B."/>
            <person name="Zhang Y."/>
            <person name="Qu T."/>
            <person name="Ni P."/>
            <person name="Miao G."/>
            <person name="Wang J."/>
            <person name="Wang Q."/>
            <person name="Steinberg C.E."/>
            <person name="Wang H."/>
            <person name="Li N."/>
            <person name="Qian L."/>
            <person name="Zhang G."/>
            <person name="Li Y."/>
            <person name="Yang H."/>
            <person name="Liu X."/>
            <person name="Wang J."/>
            <person name="Yin Y."/>
            <person name="Wang J."/>
        </authorList>
    </citation>
    <scope>NUCLEOTIDE SEQUENCE [LARGE SCALE GENOMIC DNA]</scope>
    <source>
        <strain evidence="2">05x7-T-G4-1.051#20</strain>
    </source>
</reference>
<feature type="region of interest" description="Disordered" evidence="1">
    <location>
        <begin position="168"/>
        <end position="267"/>
    </location>
</feature>
<gene>
    <name evidence="2" type="ORF">CGI_10018789</name>
</gene>
<feature type="region of interest" description="Disordered" evidence="1">
    <location>
        <begin position="15"/>
        <end position="116"/>
    </location>
</feature>
<proteinExistence type="predicted"/>
<sequence>MEAVEKIDMSLDDIIKLNKKQGRGGSNRGGRGGNRGGRGQGQRGQGRRGQGQRGGREQGQGGRGGFSNRGGARRGNVNRGGTGRGRGQGSGRGGGGMRGSRGGNSVVDRVKGKGPNKYKQLRTNLMRKKQSRGGIGVSPLNRVNSNQALSALRQAKLTLAKISAREKRDNIVNQRRGIQMDSQNPRRGRGGRGGRGRGMGRGGGQGGGGNRQRGGNLQGGRRGWRQPRQQSSVDNSGIITVSVENSRQQTNNSRQQNRPRINRNNLGTQNIREEMLNLKPSARQRYRMNKEIFSRNTTDISLSDRFASGVSAESSGVGDGRRIFL</sequence>
<feature type="compositionally biased region" description="Low complexity" evidence="1">
    <location>
        <begin position="245"/>
        <end position="265"/>
    </location>
</feature>
<feature type="compositionally biased region" description="Gly residues" evidence="1">
    <location>
        <begin position="23"/>
        <end position="68"/>
    </location>
</feature>
<dbReference type="AlphaFoldDB" id="K1RLG3"/>
<evidence type="ECO:0000313" key="2">
    <source>
        <dbReference type="EMBL" id="EKC35161.1"/>
    </source>
</evidence>
<organism evidence="2">
    <name type="scientific">Magallana gigas</name>
    <name type="common">Pacific oyster</name>
    <name type="synonym">Crassostrea gigas</name>
    <dbReference type="NCBI Taxonomy" id="29159"/>
    <lineage>
        <taxon>Eukaryota</taxon>
        <taxon>Metazoa</taxon>
        <taxon>Spiralia</taxon>
        <taxon>Lophotrochozoa</taxon>
        <taxon>Mollusca</taxon>
        <taxon>Bivalvia</taxon>
        <taxon>Autobranchia</taxon>
        <taxon>Pteriomorphia</taxon>
        <taxon>Ostreida</taxon>
        <taxon>Ostreoidea</taxon>
        <taxon>Ostreidae</taxon>
        <taxon>Magallana</taxon>
    </lineage>
</organism>
<evidence type="ECO:0008006" key="3">
    <source>
        <dbReference type="Google" id="ProtNLM"/>
    </source>
</evidence>
<dbReference type="InParanoid" id="K1RLG3"/>
<protein>
    <recommendedName>
        <fullName evidence="3">UAP56-interacting factor</fullName>
    </recommendedName>
</protein>
<evidence type="ECO:0000256" key="1">
    <source>
        <dbReference type="SAM" id="MobiDB-lite"/>
    </source>
</evidence>
<name>K1RLG3_MAGGI</name>
<dbReference type="EMBL" id="JH818057">
    <property type="protein sequence ID" value="EKC35161.1"/>
    <property type="molecule type" value="Genomic_DNA"/>
</dbReference>
<accession>K1RLG3</accession>
<feature type="compositionally biased region" description="Gly residues" evidence="1">
    <location>
        <begin position="196"/>
        <end position="221"/>
    </location>
</feature>
<feature type="compositionally biased region" description="Basic residues" evidence="1">
    <location>
        <begin position="186"/>
        <end position="195"/>
    </location>
</feature>
<dbReference type="HOGENOM" id="CLU_855930_0_0_1"/>
<feature type="compositionally biased region" description="Polar residues" evidence="1">
    <location>
        <begin position="231"/>
        <end position="244"/>
    </location>
</feature>